<dbReference type="Gene3D" id="3.20.20.80">
    <property type="entry name" value="Glycosidases"/>
    <property type="match status" value="1"/>
</dbReference>
<dbReference type="SUPFAM" id="SSF51445">
    <property type="entry name" value="(Trans)glycosidases"/>
    <property type="match status" value="1"/>
</dbReference>
<organism evidence="5 6">
    <name type="scientific">Pengzhenrongella frigida</name>
    <dbReference type="NCBI Taxonomy" id="1259133"/>
    <lineage>
        <taxon>Bacteria</taxon>
        <taxon>Bacillati</taxon>
        <taxon>Actinomycetota</taxon>
        <taxon>Actinomycetes</taxon>
        <taxon>Micrococcales</taxon>
        <taxon>Pengzhenrongella</taxon>
    </lineage>
</organism>
<dbReference type="InterPro" id="IPR006047">
    <property type="entry name" value="GH13_cat_dom"/>
</dbReference>
<dbReference type="EMBL" id="SDWW01000035">
    <property type="protein sequence ID" value="RYV50383.1"/>
    <property type="molecule type" value="Genomic_DNA"/>
</dbReference>
<dbReference type="OrthoDB" id="9802433at2"/>
<proteinExistence type="predicted"/>
<comment type="caution">
    <text evidence="5">The sequence shown here is derived from an EMBL/GenBank/DDBJ whole genome shotgun (WGS) entry which is preliminary data.</text>
</comment>
<protein>
    <submittedName>
        <fullName evidence="5">DUF3459 domain-containing protein</fullName>
    </submittedName>
</protein>
<keyword evidence="1" id="KW-0378">Hydrolase</keyword>
<evidence type="ECO:0000256" key="1">
    <source>
        <dbReference type="ARBA" id="ARBA00022801"/>
    </source>
</evidence>
<dbReference type="GO" id="GO:0016798">
    <property type="term" value="F:hydrolase activity, acting on glycosyl bonds"/>
    <property type="evidence" value="ECO:0007669"/>
    <property type="project" value="UniProtKB-KW"/>
</dbReference>
<evidence type="ECO:0000256" key="2">
    <source>
        <dbReference type="ARBA" id="ARBA00023295"/>
    </source>
</evidence>
<dbReference type="PANTHER" id="PTHR10357:SF210">
    <property type="entry name" value="MALTODEXTRIN GLUCOSIDASE"/>
    <property type="match status" value="1"/>
</dbReference>
<accession>A0A4Q5MZM2</accession>
<keyword evidence="6" id="KW-1185">Reference proteome</keyword>
<evidence type="ECO:0000313" key="6">
    <source>
        <dbReference type="Proteomes" id="UP000293764"/>
    </source>
</evidence>
<reference evidence="5 6" key="1">
    <citation type="submission" date="2019-01" db="EMBL/GenBank/DDBJ databases">
        <title>Novel species of Cellulomonas.</title>
        <authorList>
            <person name="Liu Q."/>
            <person name="Xin Y.-H."/>
        </authorList>
    </citation>
    <scope>NUCLEOTIDE SEQUENCE [LARGE SCALE GENOMIC DNA]</scope>
    <source>
        <strain evidence="5 6">HLT2-17</strain>
    </source>
</reference>
<dbReference type="Proteomes" id="UP000293764">
    <property type="component" value="Unassembled WGS sequence"/>
</dbReference>
<evidence type="ECO:0000259" key="4">
    <source>
        <dbReference type="SMART" id="SM00642"/>
    </source>
</evidence>
<evidence type="ECO:0000256" key="3">
    <source>
        <dbReference type="SAM" id="MobiDB-lite"/>
    </source>
</evidence>
<dbReference type="GO" id="GO:0005975">
    <property type="term" value="P:carbohydrate metabolic process"/>
    <property type="evidence" value="ECO:0007669"/>
    <property type="project" value="InterPro"/>
</dbReference>
<name>A0A4Q5MZM2_9MICO</name>
<dbReference type="Pfam" id="PF00128">
    <property type="entry name" value="Alpha-amylase"/>
    <property type="match status" value="1"/>
</dbReference>
<evidence type="ECO:0000313" key="5">
    <source>
        <dbReference type="EMBL" id="RYV50383.1"/>
    </source>
</evidence>
<dbReference type="PANTHER" id="PTHR10357">
    <property type="entry name" value="ALPHA-AMYLASE FAMILY MEMBER"/>
    <property type="match status" value="1"/>
</dbReference>
<dbReference type="InterPro" id="IPR017853">
    <property type="entry name" value="GH"/>
</dbReference>
<dbReference type="SMART" id="SM00642">
    <property type="entry name" value="Aamy"/>
    <property type="match status" value="1"/>
</dbReference>
<sequence length="436" mass="47649">MSAWADHAIWWHIYPLGFTGAPPAALPPGASVAHRLDHLTAWLDYVVELGANGLLLGPIFASETHGYDTTDYLRIDPRLGDDADWDALVLAAHGRGLRLMLDGVFNHVGRSHPRFVAALADGPDSAAGRWFHWHPDESGTLVPQVFEGHDALVTLNHTNPEVAAHVAHVMGHWLDRGADAWRLDAAYAVPADFWRQVLPAVRATHPDVWVVGEMIHGDYAEYVAAAGIDSVTQYELWKALWSSVLDGNFFELAWALERHDAFAAAFLPLTFVGNHDVTRIASRITDPRHITHTAAVLFLVAGAPAVYSGDEQGYRGIKEERFGGDDAIRLTFPATPAGLAPEGWSVYREHQRLIALRRNHPWLTHARTTVLHVANDQLVLAADSPTGDDRLVLALNLGDEPFAPPVALGGRLLTSGDDPPESADRVPAHGWAVHRG</sequence>
<dbReference type="AlphaFoldDB" id="A0A4Q5MZM2"/>
<dbReference type="RefSeq" id="WP_130103292.1">
    <property type="nucleotide sequence ID" value="NZ_SDWW01000035.1"/>
</dbReference>
<dbReference type="CDD" id="cd11354">
    <property type="entry name" value="AmyAc_bac_CMD_like"/>
    <property type="match status" value="1"/>
</dbReference>
<gene>
    <name evidence="5" type="ORF">EUA98_13915</name>
</gene>
<feature type="domain" description="Glycosyl hydrolase family 13 catalytic" evidence="4">
    <location>
        <begin position="12"/>
        <end position="357"/>
    </location>
</feature>
<keyword evidence="2" id="KW-0326">Glycosidase</keyword>
<feature type="region of interest" description="Disordered" evidence="3">
    <location>
        <begin position="413"/>
        <end position="436"/>
    </location>
</feature>